<organism evidence="2">
    <name type="scientific">freshwater metagenome</name>
    <dbReference type="NCBI Taxonomy" id="449393"/>
    <lineage>
        <taxon>unclassified sequences</taxon>
        <taxon>metagenomes</taxon>
        <taxon>ecological metagenomes</taxon>
    </lineage>
</organism>
<name>A0A6J5ZZU9_9ZZZZ</name>
<sequence>MERKLEGADVENTSTAMGAAPVENGLPFVAAVDFEEVDIEAPIAELQSVDCASFADPYAKAAKAAAAEQKDVAVRAYRLLAAVTQMHFKPGDRGEPYGPMFVMGGRRGIIPDDLRGEQSMIFAEIAPDLANAGLRALLADIAWLNNRKLATSAQLAIRSFTGAVELVAAGKAEFRFNEHGATSHTGADLLRRACQIASATGWKEPEASGLRALIGRLTESAFNTGDASGYLNVATLDLNYSVTASATVAFQAVNGGWIPGQRGGVKAGQ</sequence>
<accession>A0A6J5ZZU9</accession>
<dbReference type="EMBL" id="CAESAO010000177">
    <property type="protein sequence ID" value="CAB4346922.1"/>
    <property type="molecule type" value="Genomic_DNA"/>
</dbReference>
<proteinExistence type="predicted"/>
<evidence type="ECO:0000313" key="2">
    <source>
        <dbReference type="EMBL" id="CAB4346922.1"/>
    </source>
</evidence>
<protein>
    <submittedName>
        <fullName evidence="2">Unannotated protein</fullName>
    </submittedName>
</protein>
<dbReference type="InterPro" id="IPR055804">
    <property type="entry name" value="DUF7380"/>
</dbReference>
<reference evidence="2" key="1">
    <citation type="submission" date="2020-05" db="EMBL/GenBank/DDBJ databases">
        <authorList>
            <person name="Chiriac C."/>
            <person name="Salcher M."/>
            <person name="Ghai R."/>
            <person name="Kavagutti S V."/>
        </authorList>
    </citation>
    <scope>NUCLEOTIDE SEQUENCE</scope>
</reference>
<evidence type="ECO:0000259" key="1">
    <source>
        <dbReference type="Pfam" id="PF24098"/>
    </source>
</evidence>
<dbReference type="Pfam" id="PF24098">
    <property type="entry name" value="DUF7380"/>
    <property type="match status" value="1"/>
</dbReference>
<dbReference type="AlphaFoldDB" id="A0A6J5ZZU9"/>
<gene>
    <name evidence="2" type="ORF">UFOPK3522_01517</name>
</gene>
<feature type="domain" description="DUF7380" evidence="1">
    <location>
        <begin position="30"/>
        <end position="206"/>
    </location>
</feature>